<proteinExistence type="predicted"/>
<feature type="chain" id="PRO_5014368171" evidence="1">
    <location>
        <begin position="26"/>
        <end position="339"/>
    </location>
</feature>
<protein>
    <submittedName>
        <fullName evidence="2">Uncharacterized protein</fullName>
    </submittedName>
</protein>
<keyword evidence="1" id="KW-0732">Signal</keyword>
<dbReference type="EMBL" id="NIOJ01000027">
    <property type="protein sequence ID" value="PNT98473.1"/>
    <property type="molecule type" value="Genomic_DNA"/>
</dbReference>
<evidence type="ECO:0000313" key="2">
    <source>
        <dbReference type="EMBL" id="PNT98473.1"/>
    </source>
</evidence>
<keyword evidence="3" id="KW-1185">Reference proteome</keyword>
<comment type="caution">
    <text evidence="2">The sequence shown here is derived from an EMBL/GenBank/DDBJ whole genome shotgun (WGS) entry which is preliminary data.</text>
</comment>
<sequence length="339" mass="37812">MMSKKMLAACLAAAVLFALTGCRLAREDAGENKNADRLIGVFVTQKYLDLFDMEGYVKDNMSKMFDKGEIIIDGSISRYQGRLYATLATLTHTNEETGETFDTKEFVFEGVEGIPYFSANIPATENKHDITTTGSDEAISDGKSGLHYSDDEERITLEGTIYISLGRSSSTFYINPIYQEANGSIYAVSGNGISISGEQNEDYVFSRILEETKTVTTNGKSKKTNTLIKITLAVMFPPERIVIIQMDKDSTVLSRAEYTPGELPDTLIPEENTEFIIVETHKRNPEGDSIISRSLYDKSSENIETFYCRDDGICVKQWTQVDWKKSESPFHQSGSPDSL</sequence>
<dbReference type="RefSeq" id="WP_103081795.1">
    <property type="nucleotide sequence ID" value="NZ_CP021850.1"/>
</dbReference>
<feature type="signal peptide" evidence="1">
    <location>
        <begin position="1"/>
        <end position="25"/>
    </location>
</feature>
<dbReference type="OrthoDB" id="2052621at2"/>
<dbReference type="Proteomes" id="UP000236151">
    <property type="component" value="Unassembled WGS sequence"/>
</dbReference>
<dbReference type="PROSITE" id="PS51257">
    <property type="entry name" value="PROKAR_LIPOPROTEIN"/>
    <property type="match status" value="1"/>
</dbReference>
<evidence type="ECO:0000256" key="1">
    <source>
        <dbReference type="SAM" id="SignalP"/>
    </source>
</evidence>
<dbReference type="KEGG" id="cthd:CDO33_11840"/>
<organism evidence="2 3">
    <name type="scientific">Clostridium thermosuccinogenes</name>
    <dbReference type="NCBI Taxonomy" id="84032"/>
    <lineage>
        <taxon>Bacteria</taxon>
        <taxon>Bacillati</taxon>
        <taxon>Bacillota</taxon>
        <taxon>Clostridia</taxon>
        <taxon>Eubacteriales</taxon>
        <taxon>Clostridiaceae</taxon>
        <taxon>Clostridium</taxon>
    </lineage>
</organism>
<name>A0A2K2FI66_9CLOT</name>
<accession>A0A2K2FI66</accession>
<evidence type="ECO:0000313" key="3">
    <source>
        <dbReference type="Proteomes" id="UP000236151"/>
    </source>
</evidence>
<dbReference type="AlphaFoldDB" id="A0A2K2FI66"/>
<gene>
    <name evidence="2" type="ORF">CDQ84_11005</name>
</gene>
<reference evidence="3" key="1">
    <citation type="submission" date="2017-06" db="EMBL/GenBank/DDBJ databases">
        <title>Investigating the central metabolism of Clostridium thermosuccinogenes.</title>
        <authorList>
            <person name="Koendjbiharie J.G."/>
            <person name="Van Kranenburg R."/>
            <person name="Vriesendorp B."/>
        </authorList>
    </citation>
    <scope>NUCLEOTIDE SEQUENCE [LARGE SCALE GENOMIC DNA]</scope>
    <source>
        <strain evidence="3">DSM 5806</strain>
    </source>
</reference>